<gene>
    <name evidence="2" type="ORF">BCR21_09635</name>
</gene>
<name>A0A1E5GG27_9ENTE</name>
<dbReference type="EMBL" id="MIJZ01000013">
    <property type="protein sequence ID" value="OEG11545.1"/>
    <property type="molecule type" value="Genomic_DNA"/>
</dbReference>
<dbReference type="STRING" id="903984.BCR21_09635"/>
<keyword evidence="1" id="KW-1133">Transmembrane helix</keyword>
<organism evidence="2 3">
    <name type="scientific">Enterococcus ureasiticus</name>
    <dbReference type="NCBI Taxonomy" id="903984"/>
    <lineage>
        <taxon>Bacteria</taxon>
        <taxon>Bacillati</taxon>
        <taxon>Bacillota</taxon>
        <taxon>Bacilli</taxon>
        <taxon>Lactobacillales</taxon>
        <taxon>Enterococcaceae</taxon>
        <taxon>Enterococcus</taxon>
    </lineage>
</organism>
<dbReference type="Proteomes" id="UP000094068">
    <property type="component" value="Unassembled WGS sequence"/>
</dbReference>
<proteinExistence type="predicted"/>
<evidence type="ECO:0000256" key="1">
    <source>
        <dbReference type="SAM" id="Phobius"/>
    </source>
</evidence>
<dbReference type="OrthoDB" id="2182227at2"/>
<accession>A0A1E5GG27</accession>
<keyword evidence="1" id="KW-0472">Membrane</keyword>
<protein>
    <submittedName>
        <fullName evidence="2">Uncharacterized protein</fullName>
    </submittedName>
</protein>
<dbReference type="AlphaFoldDB" id="A0A1E5GG27"/>
<reference evidence="3" key="1">
    <citation type="submission" date="2016-09" db="EMBL/GenBank/DDBJ databases">
        <authorList>
            <person name="Gulvik C.A."/>
        </authorList>
    </citation>
    <scope>NUCLEOTIDE SEQUENCE [LARGE SCALE GENOMIC DNA]</scope>
    <source>
        <strain evidence="3">DSM 23328</strain>
    </source>
</reference>
<feature type="transmembrane region" description="Helical" evidence="1">
    <location>
        <begin position="54"/>
        <end position="83"/>
    </location>
</feature>
<keyword evidence="3" id="KW-1185">Reference proteome</keyword>
<sequence>MNTENNDLNNQRIETSEILIEKNSIQFNRTTLQISSIAQISLHTPPSKSMTKPVVAFIIFLFLLKSLTVVSILGLVVSGAIIYQIKKANDSRGEDMYIHLNSGNRYIIACADPQFANYIREVIEYCINNTNSERIVINMDQCDISNSPIMFGNNNGVDYGN</sequence>
<comment type="caution">
    <text evidence="2">The sequence shown here is derived from an EMBL/GenBank/DDBJ whole genome shotgun (WGS) entry which is preliminary data.</text>
</comment>
<dbReference type="RefSeq" id="WP_069646310.1">
    <property type="nucleotide sequence ID" value="NZ_MIJZ01000013.1"/>
</dbReference>
<evidence type="ECO:0000313" key="2">
    <source>
        <dbReference type="EMBL" id="OEG11545.1"/>
    </source>
</evidence>
<keyword evidence="1" id="KW-0812">Transmembrane</keyword>
<evidence type="ECO:0000313" key="3">
    <source>
        <dbReference type="Proteomes" id="UP000094068"/>
    </source>
</evidence>